<evidence type="ECO:0000313" key="1">
    <source>
        <dbReference type="EMBL" id="CBX69820.1"/>
    </source>
</evidence>
<organism evidence="1">
    <name type="scientific">Yersinia enterocolitica W22703</name>
    <dbReference type="NCBI Taxonomy" id="913028"/>
    <lineage>
        <taxon>Bacteria</taxon>
        <taxon>Pseudomonadati</taxon>
        <taxon>Pseudomonadota</taxon>
        <taxon>Gammaproteobacteria</taxon>
        <taxon>Enterobacterales</taxon>
        <taxon>Yersiniaceae</taxon>
        <taxon>Yersinia</taxon>
    </lineage>
</organism>
<reference evidence="1" key="1">
    <citation type="journal article" date="2011" name="BMC Genomics">
        <title>Shotgun sequencing of Yersinia enterocolitica strain W22703 (biotype 2, serotype O:9): genomic evidence for oscillation between invertebrates and mammals.</title>
        <authorList>
            <person name="Fuchs T.M."/>
            <person name="Brandt K."/>
            <person name="Starke M."/>
            <person name="Rattei T."/>
        </authorList>
    </citation>
    <scope>NUCLEOTIDE SEQUENCE</scope>
</reference>
<accession>F4MVG2</accession>
<dbReference type="GO" id="GO:0016787">
    <property type="term" value="F:hydrolase activity"/>
    <property type="evidence" value="ECO:0007669"/>
    <property type="project" value="UniProtKB-KW"/>
</dbReference>
<name>F4MVG2_YEREN</name>
<proteinExistence type="predicted"/>
<protein>
    <submittedName>
        <fullName evidence="1">Uncharacterized protein</fullName>
    </submittedName>
</protein>
<sequence>MTDTQESISLIPDAAGYKITLANSDKLAGVNDWLPHKHLERSLAAHGIDKVLSSMNEQQPWERQYA</sequence>
<gene>
    <name evidence="1" type="ORF">YEW_FM23540</name>
</gene>
<dbReference type="EMBL" id="FR718507">
    <property type="protein sequence ID" value="CBX69820.1"/>
    <property type="molecule type" value="Genomic_DNA"/>
</dbReference>
<dbReference type="AlphaFoldDB" id="F4MVG2"/>
<keyword evidence="1" id="KW-0378">Hydrolase</keyword>